<protein>
    <recommendedName>
        <fullName evidence="10">4-hydroxy-tetrahydrodipicolinate reductase</fullName>
        <ecNumber evidence="10">1.17.1.8</ecNumber>
    </recommendedName>
</protein>
<evidence type="ECO:0000256" key="11">
    <source>
        <dbReference type="ARBA" id="ARBA00049080"/>
    </source>
</evidence>
<comment type="similarity">
    <text evidence="1">Belongs to the DapB family.</text>
</comment>
<organism evidence="16">
    <name type="scientific">freshwater metagenome</name>
    <dbReference type="NCBI Taxonomy" id="449393"/>
    <lineage>
        <taxon>unclassified sequences</taxon>
        <taxon>metagenomes</taxon>
        <taxon>ecological metagenomes</taxon>
    </lineage>
</organism>
<evidence type="ECO:0000259" key="14">
    <source>
        <dbReference type="Pfam" id="PF01113"/>
    </source>
</evidence>
<keyword evidence="3" id="KW-0028">Amino-acid biosynthesis</keyword>
<dbReference type="Gene3D" id="3.30.360.10">
    <property type="entry name" value="Dihydrodipicolinate Reductase, domain 2"/>
    <property type="match status" value="1"/>
</dbReference>
<evidence type="ECO:0000256" key="13">
    <source>
        <dbReference type="SAM" id="MobiDB-lite"/>
    </source>
</evidence>
<dbReference type="EC" id="1.17.1.8" evidence="10"/>
<gene>
    <name evidence="16" type="ORF">UFOPK3427_00185</name>
    <name evidence="17" type="ORF">UFOPK4112_01056</name>
</gene>
<dbReference type="InterPro" id="IPR036291">
    <property type="entry name" value="NAD(P)-bd_dom_sf"/>
</dbReference>
<dbReference type="SUPFAM" id="SSF51735">
    <property type="entry name" value="NAD(P)-binding Rossmann-fold domains"/>
    <property type="match status" value="1"/>
</dbReference>
<evidence type="ECO:0000256" key="2">
    <source>
        <dbReference type="ARBA" id="ARBA00022490"/>
    </source>
</evidence>
<feature type="domain" description="Dihydrodipicolinate reductase N-terminal" evidence="14">
    <location>
        <begin position="2"/>
        <end position="118"/>
    </location>
</feature>
<proteinExistence type="inferred from homology"/>
<dbReference type="PIRSF" id="PIRSF000161">
    <property type="entry name" value="DHPR"/>
    <property type="match status" value="1"/>
</dbReference>
<evidence type="ECO:0000256" key="9">
    <source>
        <dbReference type="ARBA" id="ARBA00037922"/>
    </source>
</evidence>
<keyword evidence="6" id="KW-0560">Oxidoreductase</keyword>
<keyword evidence="2" id="KW-0963">Cytoplasm</keyword>
<dbReference type="EMBL" id="CAFBLT010000001">
    <property type="protein sequence ID" value="CAB4860971.1"/>
    <property type="molecule type" value="Genomic_DNA"/>
</dbReference>
<evidence type="ECO:0000256" key="7">
    <source>
        <dbReference type="ARBA" id="ARBA00023027"/>
    </source>
</evidence>
<evidence type="ECO:0000256" key="5">
    <source>
        <dbReference type="ARBA" id="ARBA00022915"/>
    </source>
</evidence>
<evidence type="ECO:0000256" key="3">
    <source>
        <dbReference type="ARBA" id="ARBA00022605"/>
    </source>
</evidence>
<dbReference type="FunFam" id="3.30.360.10:FF:000009">
    <property type="entry name" value="4-hydroxy-tetrahydrodipicolinate reductase"/>
    <property type="match status" value="1"/>
</dbReference>
<dbReference type="InterPro" id="IPR023940">
    <property type="entry name" value="DHDPR_bac"/>
</dbReference>
<dbReference type="InterPro" id="IPR022664">
    <property type="entry name" value="DapB_N_CS"/>
</dbReference>
<dbReference type="GO" id="GO:0005829">
    <property type="term" value="C:cytosol"/>
    <property type="evidence" value="ECO:0007669"/>
    <property type="project" value="TreeGrafter"/>
</dbReference>
<reference evidence="16" key="1">
    <citation type="submission" date="2020-05" db="EMBL/GenBank/DDBJ databases">
        <authorList>
            <person name="Chiriac C."/>
            <person name="Salcher M."/>
            <person name="Ghai R."/>
            <person name="Kavagutti S V."/>
        </authorList>
    </citation>
    <scope>NUCLEOTIDE SEQUENCE</scope>
</reference>
<dbReference type="Pfam" id="PF05173">
    <property type="entry name" value="DapB_C"/>
    <property type="match status" value="1"/>
</dbReference>
<dbReference type="CDD" id="cd02274">
    <property type="entry name" value="DHDPR_N"/>
    <property type="match status" value="1"/>
</dbReference>
<dbReference type="Pfam" id="PF01113">
    <property type="entry name" value="DapB_N"/>
    <property type="match status" value="1"/>
</dbReference>
<dbReference type="AlphaFoldDB" id="A0A6J7CSX9"/>
<evidence type="ECO:0000256" key="10">
    <source>
        <dbReference type="ARBA" id="ARBA00038983"/>
    </source>
</evidence>
<comment type="catalytic activity">
    <reaction evidence="12">
        <text>(S)-2,3,4,5-tetrahydrodipicolinate + NAD(+) + H2O = (2S,4S)-4-hydroxy-2,3,4,5-tetrahydrodipicolinate + NADH + H(+)</text>
        <dbReference type="Rhea" id="RHEA:35323"/>
        <dbReference type="ChEBI" id="CHEBI:15377"/>
        <dbReference type="ChEBI" id="CHEBI:15378"/>
        <dbReference type="ChEBI" id="CHEBI:16845"/>
        <dbReference type="ChEBI" id="CHEBI:57540"/>
        <dbReference type="ChEBI" id="CHEBI:57945"/>
        <dbReference type="ChEBI" id="CHEBI:67139"/>
        <dbReference type="EC" id="1.17.1.8"/>
    </reaction>
</comment>
<accession>A0A6J7CSX9</accession>
<evidence type="ECO:0000256" key="12">
    <source>
        <dbReference type="ARBA" id="ARBA00049396"/>
    </source>
</evidence>
<feature type="region of interest" description="Disordered" evidence="13">
    <location>
        <begin position="168"/>
        <end position="196"/>
    </location>
</feature>
<feature type="domain" description="Dihydrodipicolinate reductase C-terminal" evidence="15">
    <location>
        <begin position="121"/>
        <end position="259"/>
    </location>
</feature>
<evidence type="ECO:0000256" key="1">
    <source>
        <dbReference type="ARBA" id="ARBA00006642"/>
    </source>
</evidence>
<dbReference type="InterPro" id="IPR022663">
    <property type="entry name" value="DapB_C"/>
</dbReference>
<comment type="catalytic activity">
    <reaction evidence="11">
        <text>(S)-2,3,4,5-tetrahydrodipicolinate + NADP(+) + H2O = (2S,4S)-4-hydroxy-2,3,4,5-tetrahydrodipicolinate + NADPH + H(+)</text>
        <dbReference type="Rhea" id="RHEA:35331"/>
        <dbReference type="ChEBI" id="CHEBI:15377"/>
        <dbReference type="ChEBI" id="CHEBI:15378"/>
        <dbReference type="ChEBI" id="CHEBI:16845"/>
        <dbReference type="ChEBI" id="CHEBI:57783"/>
        <dbReference type="ChEBI" id="CHEBI:58349"/>
        <dbReference type="ChEBI" id="CHEBI:67139"/>
        <dbReference type="EC" id="1.17.1.8"/>
    </reaction>
</comment>
<dbReference type="Gene3D" id="3.40.50.720">
    <property type="entry name" value="NAD(P)-binding Rossmann-like Domain"/>
    <property type="match status" value="1"/>
</dbReference>
<dbReference type="GO" id="GO:0019877">
    <property type="term" value="P:diaminopimelate biosynthetic process"/>
    <property type="evidence" value="ECO:0007669"/>
    <property type="project" value="UniProtKB-KW"/>
</dbReference>
<dbReference type="InterPro" id="IPR000846">
    <property type="entry name" value="DapB_N"/>
</dbReference>
<dbReference type="PANTHER" id="PTHR20836:SF0">
    <property type="entry name" value="4-HYDROXY-TETRAHYDRODIPICOLINATE REDUCTASE 1, CHLOROPLASTIC-RELATED"/>
    <property type="match status" value="1"/>
</dbReference>
<keyword evidence="7" id="KW-0520">NAD</keyword>
<evidence type="ECO:0000313" key="16">
    <source>
        <dbReference type="EMBL" id="CAB4860971.1"/>
    </source>
</evidence>
<name>A0A6J7CSX9_9ZZZZ</name>
<keyword evidence="8" id="KW-0457">Lysine biosynthesis</keyword>
<comment type="pathway">
    <text evidence="9">Amino-acid biosynthesis; L-lysine biosynthesis via DAP pathway; (S)-tetrahydrodipicolinate from L-aspartate: step 4/4.</text>
</comment>
<keyword evidence="5" id="KW-0220">Diaminopimelate biosynthesis</keyword>
<evidence type="ECO:0000256" key="4">
    <source>
        <dbReference type="ARBA" id="ARBA00022857"/>
    </source>
</evidence>
<evidence type="ECO:0000259" key="15">
    <source>
        <dbReference type="Pfam" id="PF05173"/>
    </source>
</evidence>
<evidence type="ECO:0000256" key="6">
    <source>
        <dbReference type="ARBA" id="ARBA00023002"/>
    </source>
</evidence>
<sequence length="261" mass="27354">MIKVGVVGAAGRMGRTVIGAVEDAPDLHLVALIDPNAGDVALDREVVRVSKVEDLENGIADVLIDFTTPDVAKTQIPAALERGFHLVVGTTGLGDEVMGQLEGISSSSGANAIVAPNFAIGAVLLMRFAREAARYFDAVEIIEFHHDKKVDAPSGTAIETAHNIAQGRDESGRHGAPDPTTKTVLDGARGGRGEDDVPIHSVRLPGLVAHEEVIFGSPGQTLTIRHDSIDRSSFMAGVLIAVREVATRPGITVGLESLLPD</sequence>
<dbReference type="NCBIfam" id="TIGR00036">
    <property type="entry name" value="dapB"/>
    <property type="match status" value="1"/>
</dbReference>
<dbReference type="EMBL" id="CAFBPM010000009">
    <property type="protein sequence ID" value="CAB5023454.1"/>
    <property type="molecule type" value="Genomic_DNA"/>
</dbReference>
<dbReference type="PANTHER" id="PTHR20836">
    <property type="entry name" value="DIHYDRODIPICOLINATE REDUCTASE"/>
    <property type="match status" value="1"/>
</dbReference>
<dbReference type="PROSITE" id="PS01298">
    <property type="entry name" value="DAPB"/>
    <property type="match status" value="1"/>
</dbReference>
<dbReference type="SUPFAM" id="SSF55347">
    <property type="entry name" value="Glyceraldehyde-3-phosphate dehydrogenase-like, C-terminal domain"/>
    <property type="match status" value="1"/>
</dbReference>
<evidence type="ECO:0000313" key="17">
    <source>
        <dbReference type="EMBL" id="CAB5023454.1"/>
    </source>
</evidence>
<keyword evidence="4" id="KW-0521">NADP</keyword>
<evidence type="ECO:0000256" key="8">
    <source>
        <dbReference type="ARBA" id="ARBA00023154"/>
    </source>
</evidence>
<dbReference type="GO" id="GO:0009089">
    <property type="term" value="P:lysine biosynthetic process via diaminopimelate"/>
    <property type="evidence" value="ECO:0007669"/>
    <property type="project" value="InterPro"/>
</dbReference>
<dbReference type="GO" id="GO:0008839">
    <property type="term" value="F:4-hydroxy-tetrahydrodipicolinate reductase"/>
    <property type="evidence" value="ECO:0007669"/>
    <property type="project" value="UniProtKB-EC"/>
</dbReference>
<dbReference type="HAMAP" id="MF_00102">
    <property type="entry name" value="DapB"/>
    <property type="match status" value="1"/>
</dbReference>